<protein>
    <submittedName>
        <fullName evidence="1">Uncharacterized protein</fullName>
    </submittedName>
</protein>
<gene>
    <name evidence="1" type="ORF">SAMN05216417_1247</name>
</gene>
<sequence>MGKDIEFLQIEVETRPISLRTLLRGIPVRNSPYHLASFLKTGFIWRVKSSPIRAWGNFHRNPAEAPACKQAEADLSGSWCPKGEPEGSGQLLMQLSHLDCPLPCFGIVSWL</sequence>
<evidence type="ECO:0000313" key="2">
    <source>
        <dbReference type="Proteomes" id="UP000182649"/>
    </source>
</evidence>
<name>A0A1I7IQZ1_9PROT</name>
<proteinExistence type="predicted"/>
<reference evidence="1 2" key="1">
    <citation type="submission" date="2016-10" db="EMBL/GenBank/DDBJ databases">
        <authorList>
            <person name="de Groot N.N."/>
        </authorList>
    </citation>
    <scope>NUCLEOTIDE SEQUENCE [LARGE SCALE GENOMIC DNA]</scope>
    <source>
        <strain evidence="1 2">Nl14</strain>
    </source>
</reference>
<dbReference type="Proteomes" id="UP000182649">
    <property type="component" value="Unassembled WGS sequence"/>
</dbReference>
<organism evidence="1 2">
    <name type="scientific">Nitrosospira multiformis</name>
    <dbReference type="NCBI Taxonomy" id="1231"/>
    <lineage>
        <taxon>Bacteria</taxon>
        <taxon>Pseudomonadati</taxon>
        <taxon>Pseudomonadota</taxon>
        <taxon>Betaproteobacteria</taxon>
        <taxon>Nitrosomonadales</taxon>
        <taxon>Nitrosomonadaceae</taxon>
        <taxon>Nitrosospira</taxon>
    </lineage>
</organism>
<evidence type="ECO:0000313" key="1">
    <source>
        <dbReference type="EMBL" id="SFU75329.1"/>
    </source>
</evidence>
<accession>A0A1I7IQZ1</accession>
<dbReference type="EMBL" id="FPBZ01000024">
    <property type="protein sequence ID" value="SFU75329.1"/>
    <property type="molecule type" value="Genomic_DNA"/>
</dbReference>
<dbReference type="AlphaFoldDB" id="A0A1I7IQZ1"/>